<feature type="compositionally biased region" description="Low complexity" evidence="1">
    <location>
        <begin position="112"/>
        <end position="135"/>
    </location>
</feature>
<evidence type="ECO:0000256" key="2">
    <source>
        <dbReference type="SAM" id="Phobius"/>
    </source>
</evidence>
<evidence type="ECO:0000313" key="5">
    <source>
        <dbReference type="Proteomes" id="UP000672032"/>
    </source>
</evidence>
<dbReference type="Proteomes" id="UP000672032">
    <property type="component" value="Chromosome 5"/>
</dbReference>
<feature type="chain" id="PRO_5032428864" description="RRM domain-containing protein" evidence="3">
    <location>
        <begin position="20"/>
        <end position="1160"/>
    </location>
</feature>
<feature type="compositionally biased region" description="Pro residues" evidence="1">
    <location>
        <begin position="954"/>
        <end position="963"/>
    </location>
</feature>
<dbReference type="OrthoDB" id="5244622at2759"/>
<feature type="region of interest" description="Disordered" evidence="1">
    <location>
        <begin position="112"/>
        <end position="138"/>
    </location>
</feature>
<feature type="region of interest" description="Disordered" evidence="1">
    <location>
        <begin position="1092"/>
        <end position="1111"/>
    </location>
</feature>
<evidence type="ECO:0008006" key="6">
    <source>
        <dbReference type="Google" id="ProtNLM"/>
    </source>
</evidence>
<feature type="compositionally biased region" description="Low complexity" evidence="1">
    <location>
        <begin position="943"/>
        <end position="953"/>
    </location>
</feature>
<keyword evidence="5" id="KW-1185">Reference proteome</keyword>
<proteinExistence type="predicted"/>
<gene>
    <name evidence="4" type="ORF">DSL72_008232</name>
</gene>
<accession>A0A8A3PJ79</accession>
<feature type="transmembrane region" description="Helical" evidence="2">
    <location>
        <begin position="148"/>
        <end position="169"/>
    </location>
</feature>
<evidence type="ECO:0000256" key="1">
    <source>
        <dbReference type="SAM" id="MobiDB-lite"/>
    </source>
</evidence>
<feature type="compositionally biased region" description="Acidic residues" evidence="1">
    <location>
        <begin position="1127"/>
        <end position="1141"/>
    </location>
</feature>
<keyword evidence="2" id="KW-0472">Membrane</keyword>
<name>A0A8A3PJ79_9HELO</name>
<dbReference type="EMBL" id="CP063409">
    <property type="protein sequence ID" value="QSZ35362.1"/>
    <property type="molecule type" value="Genomic_DNA"/>
</dbReference>
<feature type="region of interest" description="Disordered" evidence="1">
    <location>
        <begin position="1123"/>
        <end position="1149"/>
    </location>
</feature>
<keyword evidence="2" id="KW-0812">Transmembrane</keyword>
<keyword evidence="2" id="KW-1133">Transmembrane helix</keyword>
<feature type="compositionally biased region" description="Pro residues" evidence="1">
    <location>
        <begin position="1046"/>
        <end position="1056"/>
    </location>
</feature>
<dbReference type="AlphaFoldDB" id="A0A8A3PJ79"/>
<feature type="compositionally biased region" description="Low complexity" evidence="1">
    <location>
        <begin position="1035"/>
        <end position="1045"/>
    </location>
</feature>
<sequence>MYRSILLLASTILAATVSAQQLGDGSIVPFKTGLPSCASQCGPLSDVQGACAPPAISAVSSSCFCGDSRLTPFLTGTAGVSSVCGAASCTSTTDLQSIETWYQQYCNTQSASTPASTTTSSSGSEATFSSGSSSDSGHESWFSAHVKWVVMLIILVVGITTVWLLAFYFRRRYLRKREKEIEMRPPIALGPHQLQSATGGYSSGDGAINAAEGGHHKEAARATVASTPAGATRDRENMEVASSSLNGGDSSVFDPVSQQASYTSAPSFGPSLHQQCITPHDQGRSYVPKLAISSAQNSLSSNKIQHSAADSHIELITNLKVRIAVLENDLGHAMKDKDEAIKSSVIIARALGNVANSPEKLRDSDTEELEELRVEVKRLRRENGLLWGRVESRGAGHVVAYDSSANAISRGSNTYQISGEDSDKSRSGHPIIDAAIKKIGEGDGPKRSFYPVNSNQETQLPNIVDLERLEDGSLAVPSRFSILPPNPNRRSIHDINKSNLDDILASDSEDDEEEVEIKIEDQILYQERANANFINAPTPTVLKAGFEHSPAKAIRGDDYANRGYANRNNYYARFNNRNAATGPRAFEFPPDMSESTSNWTSPQQRDDEINTHMRASDPRDFKFPDYFRYGLIYVPKEGDRDTLRGVHIGGLPKDVDLRDVLARVRGGRIYASVLLNTMSISGSNSALVTFINQADAEAYVQYANAHPIAFDSSDSDEEHIAKAIVTRINTPTFPFSPGRLKAIFELNHTRILTVRNFPQHVSLRRLEADLSGRTGIRAERILEWYVDEDGTLRMEFSSIDAAGSAFGILSNMNGYRELRLELQFAKDHCEGGLEELEKEAEKRKPMLPRIPLGNAEAANADFNMQRERLTALQKKHDAIPSLRGEGLKSSSWADEVIGESGENTSNEAPKKDEDASITPVTPQRAPRIVTGKQWLQELAAKVSSPSASTSTPTFPTPPAPTPSTPHSNEATPRPRLTLSTTSFPPKTMRKSPEPSSAEYSLHSFASSAVSAGDDSPAFSPPQEQIQVHDPTHVQAATRDAASASAPPQPSSIPPIPSLVSGDTIKALTTFKNTITDADTNVYFVPGADPDTAILDSDVGSPKGGSGSDRGYEEMLEKERLATKMNPDEIDLDLGLDPETGTEGDGKEGRIDCFQKELRIE</sequence>
<keyword evidence="3" id="KW-0732">Signal</keyword>
<feature type="region of interest" description="Disordered" evidence="1">
    <location>
        <begin position="899"/>
        <end position="926"/>
    </location>
</feature>
<dbReference type="CDD" id="cd12261">
    <property type="entry name" value="RRM1_3_MRN1"/>
    <property type="match status" value="1"/>
</dbReference>
<evidence type="ECO:0000256" key="3">
    <source>
        <dbReference type="SAM" id="SignalP"/>
    </source>
</evidence>
<organism evidence="4 5">
    <name type="scientific">Monilinia vaccinii-corymbosi</name>
    <dbReference type="NCBI Taxonomy" id="61207"/>
    <lineage>
        <taxon>Eukaryota</taxon>
        <taxon>Fungi</taxon>
        <taxon>Dikarya</taxon>
        <taxon>Ascomycota</taxon>
        <taxon>Pezizomycotina</taxon>
        <taxon>Leotiomycetes</taxon>
        <taxon>Helotiales</taxon>
        <taxon>Sclerotiniaceae</taxon>
        <taxon>Monilinia</taxon>
    </lineage>
</organism>
<protein>
    <recommendedName>
        <fullName evidence="6">RRM domain-containing protein</fullName>
    </recommendedName>
</protein>
<feature type="signal peptide" evidence="3">
    <location>
        <begin position="1"/>
        <end position="19"/>
    </location>
</feature>
<reference evidence="4" key="1">
    <citation type="submission" date="2020-10" db="EMBL/GenBank/DDBJ databases">
        <title>Genome Sequence of Monilinia vaccinii-corymbosi Sheds Light on Mummy Berry Disease Infection of Blueberry and Mating Type.</title>
        <authorList>
            <person name="Yow A.G."/>
            <person name="Zhang Y."/>
            <person name="Bansal K."/>
            <person name="Eacker S.M."/>
            <person name="Sullivan S."/>
            <person name="Liachko I."/>
            <person name="Cubeta M.A."/>
            <person name="Rollins J.A."/>
            <person name="Ashrafi H."/>
        </authorList>
    </citation>
    <scope>NUCLEOTIDE SEQUENCE</scope>
    <source>
        <strain evidence="4">RL-1</strain>
    </source>
</reference>
<feature type="region of interest" description="Disordered" evidence="1">
    <location>
        <begin position="939"/>
        <end position="1059"/>
    </location>
</feature>
<feature type="compositionally biased region" description="Polar residues" evidence="1">
    <location>
        <begin position="993"/>
        <end position="1009"/>
    </location>
</feature>
<evidence type="ECO:0000313" key="4">
    <source>
        <dbReference type="EMBL" id="QSZ35362.1"/>
    </source>
</evidence>